<dbReference type="PANTHER" id="PTHR11686">
    <property type="entry name" value="GAMMA GLUTAMYL TRANSPEPTIDASE"/>
    <property type="match status" value="1"/>
</dbReference>
<dbReference type="InterPro" id="IPR000101">
    <property type="entry name" value="GGT_peptidase"/>
</dbReference>
<protein>
    <recommendedName>
        <fullName evidence="3">Glutathione hydrolase</fullName>
        <ecNumber evidence="3">2.3.2.2</ecNumber>
        <ecNumber evidence="3">3.4.19.13</ecNumber>
    </recommendedName>
    <alternativeName>
        <fullName evidence="3">Gamma-glutamyltransferase</fullName>
    </alternativeName>
    <alternativeName>
        <fullName evidence="3">Gamma-glutamyltranspeptidase</fullName>
    </alternativeName>
</protein>
<dbReference type="Gene3D" id="3.60.20.40">
    <property type="match status" value="1"/>
</dbReference>
<evidence type="ECO:0000313" key="6">
    <source>
        <dbReference type="Proteomes" id="UP000823561"/>
    </source>
</evidence>
<comment type="catalytic activity">
    <reaction evidence="3">
        <text>an N-terminal (5-L-glutamyl)-[peptide] + an alpha-amino acid = 5-L-glutamyl amino acid + an N-terminal L-alpha-aminoacyl-[peptide]</text>
        <dbReference type="Rhea" id="RHEA:23904"/>
        <dbReference type="Rhea" id="RHEA-COMP:9780"/>
        <dbReference type="Rhea" id="RHEA-COMP:9795"/>
        <dbReference type="ChEBI" id="CHEBI:77644"/>
        <dbReference type="ChEBI" id="CHEBI:78597"/>
        <dbReference type="ChEBI" id="CHEBI:78599"/>
        <dbReference type="ChEBI" id="CHEBI:78608"/>
        <dbReference type="EC" id="2.3.2.2"/>
    </reaction>
</comment>
<feature type="binding site" evidence="2">
    <location>
        <begin position="509"/>
        <end position="511"/>
    </location>
    <ligand>
        <name>L-glutamate</name>
        <dbReference type="ChEBI" id="CHEBI:29985"/>
    </ligand>
</feature>
<feature type="transmembrane region" description="Helical" evidence="3">
    <location>
        <begin position="119"/>
        <end position="140"/>
    </location>
</feature>
<dbReference type="InterPro" id="IPR043138">
    <property type="entry name" value="GGT_lsub"/>
</dbReference>
<dbReference type="AlphaFoldDB" id="A0AAV6GIF2"/>
<sequence length="692" mass="74290">MDVHNSSTSSEQAYGQNTRCDGTTLIHEKKLIGGKSVLDYNSMGLQTASIKSLGSWTGLHDRPPAGVGVAPADSEEKMIELRDTSGDPESQSLDSFRETRSDPFERKSRKCRFCDEAKFLATFITFSLGVTLVLVVHIYIAPPEAMGPGVVVTDSELCASLGLGVIRDGGSSVDAAITTALCQGIVHPHLSGIGGGGVMLVHDGRKNESVVIDFGETAPSRIQEKILQHDLQHKSGLLVGVPGMLRGLHQAHQLYGRMPWHDVVVRAANIAKEGFNVSDSLARAIDSQKGKNVSTNFRAMFLPQGQPLPPLSTLKLPHLATLLERVASHGMEEFYHGNVSEEIALTVQANGGVLTRADLANYSSVLQEALTSQFKGYQVHVPPPPSAGGALLYFLNIIEGFKFTEQNQEGSAPHWIAEALKAALDLANGLVDPKFDSSVSGTISNMLSKSHAAVLRHMISNSSYAGGPGFNSRGSSEHSGLRSLRGNASASSQVLVMGPDDVIVSLSCSLNWPFGSGLITPSGIVLNSQVMNFSWLTAPQNMTFLNQRNRLQRGKRPLSFLMPTIVRQMGRQCGQSVALGASIGHWALSGIAQVLIKLMSAHKNLTYSLSEGRLHPSLQTNVILVDSEFQEGRVQALRQRGHVVQRVEHLSLVLGAERRGDVMHGVTDPRSTEASAQAITRPSPGVQIKPGS</sequence>
<keyword evidence="3" id="KW-1133">Transmembrane helix</keyword>
<accession>A0AAV6GIF2</accession>
<dbReference type="Pfam" id="PF01019">
    <property type="entry name" value="G_glu_transpept"/>
    <property type="match status" value="1"/>
</dbReference>
<comment type="catalytic activity">
    <reaction evidence="3">
        <text>glutathione + H2O = L-cysteinylglycine + L-glutamate</text>
        <dbReference type="Rhea" id="RHEA:28807"/>
        <dbReference type="ChEBI" id="CHEBI:15377"/>
        <dbReference type="ChEBI" id="CHEBI:29985"/>
        <dbReference type="ChEBI" id="CHEBI:57925"/>
        <dbReference type="ChEBI" id="CHEBI:61694"/>
        <dbReference type="EC" id="3.4.19.13"/>
    </reaction>
</comment>
<keyword evidence="3" id="KW-0378">Hydrolase</keyword>
<organism evidence="5 6">
    <name type="scientific">Alosa alosa</name>
    <name type="common">allis shad</name>
    <dbReference type="NCBI Taxonomy" id="278164"/>
    <lineage>
        <taxon>Eukaryota</taxon>
        <taxon>Metazoa</taxon>
        <taxon>Chordata</taxon>
        <taxon>Craniata</taxon>
        <taxon>Vertebrata</taxon>
        <taxon>Euteleostomi</taxon>
        <taxon>Actinopterygii</taxon>
        <taxon>Neopterygii</taxon>
        <taxon>Teleostei</taxon>
        <taxon>Clupei</taxon>
        <taxon>Clupeiformes</taxon>
        <taxon>Clupeoidei</taxon>
        <taxon>Clupeidae</taxon>
        <taxon>Alosa</taxon>
    </lineage>
</organism>
<comment type="caution">
    <text evidence="5">The sequence shown here is derived from an EMBL/GenBank/DDBJ whole genome shotgun (WGS) entry which is preliminary data.</text>
</comment>
<dbReference type="GO" id="GO:0006751">
    <property type="term" value="P:glutathione catabolic process"/>
    <property type="evidence" value="ECO:0007669"/>
    <property type="project" value="UniProtKB-UniRule"/>
</dbReference>
<dbReference type="InterPro" id="IPR043137">
    <property type="entry name" value="GGT_ssub_C"/>
</dbReference>
<proteinExistence type="inferred from homology"/>
<keyword evidence="3" id="KW-0012">Acyltransferase</keyword>
<dbReference type="GO" id="GO:0005886">
    <property type="term" value="C:plasma membrane"/>
    <property type="evidence" value="ECO:0007669"/>
    <property type="project" value="TreeGrafter"/>
</dbReference>
<dbReference type="SUPFAM" id="SSF56235">
    <property type="entry name" value="N-terminal nucleophile aminohydrolases (Ntn hydrolases)"/>
    <property type="match status" value="1"/>
</dbReference>
<evidence type="ECO:0000256" key="3">
    <source>
        <dbReference type="RuleBase" id="RU368068"/>
    </source>
</evidence>
<name>A0AAV6GIF2_9TELE</name>
<feature type="region of interest" description="Disordered" evidence="4">
    <location>
        <begin position="82"/>
        <end position="101"/>
    </location>
</feature>
<comment type="similarity">
    <text evidence="1">Belongs to the gamma-glutamyltransferase family.</text>
</comment>
<dbReference type="Gene3D" id="1.10.246.130">
    <property type="match status" value="1"/>
</dbReference>
<keyword evidence="3" id="KW-0472">Membrane</keyword>
<dbReference type="EMBL" id="JADWDJ010000010">
    <property type="protein sequence ID" value="KAG5274514.1"/>
    <property type="molecule type" value="Genomic_DNA"/>
</dbReference>
<reference evidence="5" key="1">
    <citation type="submission" date="2020-10" db="EMBL/GenBank/DDBJ databases">
        <title>Chromosome-scale genome assembly of the Allis shad, Alosa alosa.</title>
        <authorList>
            <person name="Margot Z."/>
            <person name="Christophe K."/>
            <person name="Cabau C."/>
            <person name="Louis A."/>
            <person name="Berthelot C."/>
            <person name="Parey E."/>
            <person name="Roest Crollius H."/>
            <person name="Montfort J."/>
            <person name="Robinson-Rechavi M."/>
            <person name="Bucao C."/>
            <person name="Bouchez O."/>
            <person name="Gislard M."/>
            <person name="Lluch J."/>
            <person name="Milhes M."/>
            <person name="Lampietro C."/>
            <person name="Lopez Roques C."/>
            <person name="Donnadieu C."/>
            <person name="Braasch I."/>
            <person name="Desvignes T."/>
            <person name="Postlethwait J."/>
            <person name="Bobe J."/>
            <person name="Guiguen Y."/>
        </authorList>
    </citation>
    <scope>NUCLEOTIDE SEQUENCE</scope>
    <source>
        <strain evidence="5">M-15738</strain>
        <tissue evidence="5">Blood</tissue>
    </source>
</reference>
<dbReference type="PRINTS" id="PR01210">
    <property type="entry name" value="GGTRANSPTASE"/>
</dbReference>
<dbReference type="Proteomes" id="UP000823561">
    <property type="component" value="Chromosome 10"/>
</dbReference>
<dbReference type="EC" id="2.3.2.2" evidence="3"/>
<evidence type="ECO:0000256" key="2">
    <source>
        <dbReference type="PIRSR" id="PIRSR600101-2"/>
    </source>
</evidence>
<dbReference type="InterPro" id="IPR029055">
    <property type="entry name" value="Ntn_hydrolases_N"/>
</dbReference>
<comment type="function">
    <text evidence="3">Cleaves the gamma-glutamyl peptide bond of glutathione and glutathione conjugates.</text>
</comment>
<comment type="pathway">
    <text evidence="3">Sulfur metabolism; glutathione metabolism.</text>
</comment>
<dbReference type="PANTHER" id="PTHR11686:SF54">
    <property type="entry name" value="GLUTATHIONE HYDROLASE 7"/>
    <property type="match status" value="1"/>
</dbReference>
<evidence type="ECO:0000256" key="1">
    <source>
        <dbReference type="ARBA" id="ARBA00009381"/>
    </source>
</evidence>
<evidence type="ECO:0000256" key="4">
    <source>
        <dbReference type="SAM" id="MobiDB-lite"/>
    </source>
</evidence>
<dbReference type="GO" id="GO:0036374">
    <property type="term" value="F:glutathione hydrolase activity"/>
    <property type="evidence" value="ECO:0007669"/>
    <property type="project" value="UniProtKB-UniRule"/>
</dbReference>
<feature type="binding site" evidence="2">
    <location>
        <position position="584"/>
    </location>
    <ligand>
        <name>L-glutamate</name>
        <dbReference type="ChEBI" id="CHEBI:29985"/>
    </ligand>
</feature>
<keyword evidence="6" id="KW-1185">Reference proteome</keyword>
<dbReference type="EC" id="3.4.19.13" evidence="3"/>
<feature type="region of interest" description="Disordered" evidence="4">
    <location>
        <begin position="664"/>
        <end position="692"/>
    </location>
</feature>
<comment type="catalytic activity">
    <reaction evidence="3">
        <text>an S-substituted glutathione + H2O = an S-substituted L-cysteinylglycine + L-glutamate</text>
        <dbReference type="Rhea" id="RHEA:59468"/>
        <dbReference type="ChEBI" id="CHEBI:15377"/>
        <dbReference type="ChEBI" id="CHEBI:29985"/>
        <dbReference type="ChEBI" id="CHEBI:90779"/>
        <dbReference type="ChEBI" id="CHEBI:143103"/>
        <dbReference type="EC" id="3.4.19.13"/>
    </reaction>
</comment>
<keyword evidence="3" id="KW-0812">Transmembrane</keyword>
<evidence type="ECO:0000313" key="5">
    <source>
        <dbReference type="EMBL" id="KAG5274514.1"/>
    </source>
</evidence>
<keyword evidence="3" id="KW-0808">Transferase</keyword>
<comment type="subcellular location">
    <subcellularLocation>
        <location evidence="3">Membrane</location>
        <topology evidence="3">Single-pass type II membrane protein</topology>
    </subcellularLocation>
</comment>
<dbReference type="GO" id="GO:0103068">
    <property type="term" value="F:leukotriene C4 gamma-glutamyl transferase activity"/>
    <property type="evidence" value="ECO:0007669"/>
    <property type="project" value="UniProtKB-EC"/>
</dbReference>
<gene>
    <name evidence="5" type="ORF">AALO_G00137160</name>
</gene>